<dbReference type="SUPFAM" id="SSF52091">
    <property type="entry name" value="SpoIIaa-like"/>
    <property type="match status" value="1"/>
</dbReference>
<dbReference type="Pfam" id="PF13466">
    <property type="entry name" value="STAS_2"/>
    <property type="match status" value="1"/>
</dbReference>
<reference evidence="2" key="1">
    <citation type="submission" date="2020-02" db="EMBL/GenBank/DDBJ databases">
        <authorList>
            <person name="Meier V. D."/>
        </authorList>
    </citation>
    <scope>NUCLEOTIDE SEQUENCE</scope>
    <source>
        <strain evidence="2">AVDCRST_MAG41</strain>
    </source>
</reference>
<evidence type="ECO:0000259" key="1">
    <source>
        <dbReference type="PROSITE" id="PS50801"/>
    </source>
</evidence>
<dbReference type="InterPro" id="IPR002645">
    <property type="entry name" value="STAS_dom"/>
</dbReference>
<sequence>MTLAESLAGRPVSARGPELAIVAGPSDASGRDVFWLSGELDLATAPALASSLDRVASGRTEVVLHLGGLEFCDVIGLTALETAQRRLADRGCALRLRDAGTLDLLRRFSHLQF</sequence>
<evidence type="ECO:0000313" key="2">
    <source>
        <dbReference type="EMBL" id="CAA9211858.1"/>
    </source>
</evidence>
<dbReference type="Gene3D" id="3.30.750.24">
    <property type="entry name" value="STAS domain"/>
    <property type="match status" value="1"/>
</dbReference>
<proteinExistence type="predicted"/>
<organism evidence="2">
    <name type="scientific">uncultured Mycobacteriales bacterium</name>
    <dbReference type="NCBI Taxonomy" id="581187"/>
    <lineage>
        <taxon>Bacteria</taxon>
        <taxon>Bacillati</taxon>
        <taxon>Actinomycetota</taxon>
        <taxon>Actinomycetes</taxon>
        <taxon>Mycobacteriales</taxon>
        <taxon>environmental samples</taxon>
    </lineage>
</organism>
<gene>
    <name evidence="2" type="ORF">AVDCRST_MAG41-24</name>
</gene>
<dbReference type="InterPro" id="IPR058548">
    <property type="entry name" value="MlaB-like_STAS"/>
</dbReference>
<accession>A0A6J4H3G9</accession>
<dbReference type="InterPro" id="IPR036513">
    <property type="entry name" value="STAS_dom_sf"/>
</dbReference>
<dbReference type="CDD" id="cd07043">
    <property type="entry name" value="STAS_anti-anti-sigma_factors"/>
    <property type="match status" value="1"/>
</dbReference>
<name>A0A6J4H3G9_9ACTN</name>
<dbReference type="EMBL" id="CADCTP010000002">
    <property type="protein sequence ID" value="CAA9211858.1"/>
    <property type="molecule type" value="Genomic_DNA"/>
</dbReference>
<protein>
    <recommendedName>
        <fullName evidence="1">STAS domain-containing protein</fullName>
    </recommendedName>
</protein>
<dbReference type="PROSITE" id="PS50801">
    <property type="entry name" value="STAS"/>
    <property type="match status" value="1"/>
</dbReference>
<dbReference type="AlphaFoldDB" id="A0A6J4H3G9"/>
<feature type="domain" description="STAS" evidence="1">
    <location>
        <begin position="33"/>
        <end position="113"/>
    </location>
</feature>